<dbReference type="InterPro" id="IPR013343">
    <property type="entry name" value="CRISPR-assoc_prot_Cas4"/>
</dbReference>
<dbReference type="EMBL" id="CP001769">
    <property type="protein sequence ID" value="ADB41984.1"/>
    <property type="molecule type" value="Genomic_DNA"/>
</dbReference>
<evidence type="ECO:0000256" key="4">
    <source>
        <dbReference type="ARBA" id="ARBA00020049"/>
    </source>
</evidence>
<dbReference type="Gene3D" id="3.90.320.10">
    <property type="match status" value="1"/>
</dbReference>
<dbReference type="InterPro" id="IPR011604">
    <property type="entry name" value="PDDEXK-like_dom_sf"/>
</dbReference>
<keyword evidence="8 13" id="KW-0269">Exonuclease</keyword>
<name>D2QT52_SPILD</name>
<dbReference type="PANTHER" id="PTHR36531">
    <property type="entry name" value="CRISPR-ASSOCIATED EXONUCLEASE CAS4"/>
    <property type="match status" value="1"/>
</dbReference>
<dbReference type="GO" id="GO:0051607">
    <property type="term" value="P:defense response to virus"/>
    <property type="evidence" value="ECO:0007669"/>
    <property type="project" value="UniProtKB-KW"/>
</dbReference>
<comment type="similarity">
    <text evidence="2 13">Belongs to the CRISPR-associated exonuclease Cas4 family.</text>
</comment>
<keyword evidence="10 13" id="KW-0411">Iron-sulfur</keyword>
<evidence type="ECO:0000256" key="8">
    <source>
        <dbReference type="ARBA" id="ARBA00022839"/>
    </source>
</evidence>
<evidence type="ECO:0000259" key="14">
    <source>
        <dbReference type="Pfam" id="PF01930"/>
    </source>
</evidence>
<keyword evidence="11 13" id="KW-0051">Antiviral defense</keyword>
<dbReference type="AlphaFoldDB" id="D2QT52"/>
<keyword evidence="7 13" id="KW-0378">Hydrolase</keyword>
<dbReference type="eggNOG" id="COG1468">
    <property type="taxonomic scope" value="Bacteria"/>
</dbReference>
<keyword evidence="16" id="KW-1185">Reference proteome</keyword>
<proteinExistence type="inferred from homology"/>
<evidence type="ECO:0000256" key="13">
    <source>
        <dbReference type="RuleBase" id="RU365022"/>
    </source>
</evidence>
<evidence type="ECO:0000256" key="10">
    <source>
        <dbReference type="ARBA" id="ARBA00023014"/>
    </source>
</evidence>
<dbReference type="Pfam" id="PF01930">
    <property type="entry name" value="Cas_Cas4"/>
    <property type="match status" value="1"/>
</dbReference>
<dbReference type="InterPro" id="IPR022765">
    <property type="entry name" value="Dna2/Cas4_DUF83"/>
</dbReference>
<evidence type="ECO:0000256" key="7">
    <source>
        <dbReference type="ARBA" id="ARBA00022801"/>
    </source>
</evidence>
<accession>D2QT52</accession>
<dbReference type="KEGG" id="sli:Slin_6022"/>
<gene>
    <name evidence="15" type="ordered locus">Slin_6022</name>
</gene>
<dbReference type="NCBIfam" id="TIGR00372">
    <property type="entry name" value="cas4"/>
    <property type="match status" value="1"/>
</dbReference>
<organism evidence="15 16">
    <name type="scientific">Spirosoma linguale (strain ATCC 33905 / DSM 74 / LMG 10896 / Claus 1)</name>
    <dbReference type="NCBI Taxonomy" id="504472"/>
    <lineage>
        <taxon>Bacteria</taxon>
        <taxon>Pseudomonadati</taxon>
        <taxon>Bacteroidota</taxon>
        <taxon>Cytophagia</taxon>
        <taxon>Cytophagales</taxon>
        <taxon>Cytophagaceae</taxon>
        <taxon>Spirosoma</taxon>
    </lineage>
</organism>
<evidence type="ECO:0000256" key="12">
    <source>
        <dbReference type="ARBA" id="ARBA00023211"/>
    </source>
</evidence>
<evidence type="ECO:0000256" key="1">
    <source>
        <dbReference type="ARBA" id="ARBA00001966"/>
    </source>
</evidence>
<evidence type="ECO:0000256" key="3">
    <source>
        <dbReference type="ARBA" id="ARBA00012768"/>
    </source>
</evidence>
<keyword evidence="5 13" id="KW-0540">Nuclease</keyword>
<dbReference type="RefSeq" id="WP_012930472.1">
    <property type="nucleotide sequence ID" value="NC_013730.1"/>
</dbReference>
<evidence type="ECO:0000256" key="6">
    <source>
        <dbReference type="ARBA" id="ARBA00022723"/>
    </source>
</evidence>
<keyword evidence="6 13" id="KW-0479">Metal-binding</keyword>
<comment type="cofactor">
    <cofactor evidence="1">
        <name>[4Fe-4S] cluster</name>
        <dbReference type="ChEBI" id="CHEBI:49883"/>
    </cofactor>
</comment>
<sequence length="195" mass="22922">MTLTPSHIIEYLFCPRFTYFEYVLAIPQYEEKNYKVMRGRNLHDERLERNKDYLRKRLGRPGAPVTEKHADQYLTNELIRGVVDEVLGFGDGTMAPLDYKFAEFKDKVYDTYRTQLYCYAWLIEANFGRPVDRGFLVYTRSNNRVIEVPIAETDKVAVKRAAEAIFTIIERNFYPKATKAKARCVTCTYRNICIK</sequence>
<reference evidence="15 16" key="1">
    <citation type="journal article" date="2010" name="Stand. Genomic Sci.">
        <title>Complete genome sequence of Spirosoma linguale type strain (1).</title>
        <authorList>
            <person name="Lail K."/>
            <person name="Sikorski J."/>
            <person name="Saunders E."/>
            <person name="Lapidus A."/>
            <person name="Glavina Del Rio T."/>
            <person name="Copeland A."/>
            <person name="Tice H."/>
            <person name="Cheng J.-F."/>
            <person name="Lucas S."/>
            <person name="Nolan M."/>
            <person name="Bruce D."/>
            <person name="Goodwin L."/>
            <person name="Pitluck S."/>
            <person name="Ivanova N."/>
            <person name="Mavromatis K."/>
            <person name="Ovchinnikova G."/>
            <person name="Pati A."/>
            <person name="Chen A."/>
            <person name="Palaniappan K."/>
            <person name="Land M."/>
            <person name="Hauser L."/>
            <person name="Chang Y.-J."/>
            <person name="Jeffries C.D."/>
            <person name="Chain P."/>
            <person name="Brettin T."/>
            <person name="Detter J.C."/>
            <person name="Schuetze A."/>
            <person name="Rohde M."/>
            <person name="Tindall B.J."/>
            <person name="Goeker M."/>
            <person name="Bristow J."/>
            <person name="Eisen J.A."/>
            <person name="Markowitz V."/>
            <person name="Hugenholtz P."/>
            <person name="Kyrpides N.C."/>
            <person name="Klenk H.-P."/>
            <person name="Chen F."/>
        </authorList>
    </citation>
    <scope>NUCLEOTIDE SEQUENCE [LARGE SCALE GENOMIC DNA]</scope>
    <source>
        <strain evidence="16">ATCC 33905 / DSM 74 / LMG 10896 / Claus 1</strain>
    </source>
</reference>
<dbReference type="Proteomes" id="UP000002028">
    <property type="component" value="Chromosome"/>
</dbReference>
<dbReference type="STRING" id="504472.Slin_6022"/>
<evidence type="ECO:0000256" key="5">
    <source>
        <dbReference type="ARBA" id="ARBA00022722"/>
    </source>
</evidence>
<feature type="domain" description="DUF83" evidence="14">
    <location>
        <begin position="6"/>
        <end position="194"/>
    </location>
</feature>
<dbReference type="GO" id="GO:0004527">
    <property type="term" value="F:exonuclease activity"/>
    <property type="evidence" value="ECO:0007669"/>
    <property type="project" value="UniProtKB-KW"/>
</dbReference>
<evidence type="ECO:0000256" key="11">
    <source>
        <dbReference type="ARBA" id="ARBA00023118"/>
    </source>
</evidence>
<dbReference type="InterPro" id="IPR051827">
    <property type="entry name" value="Cas4_exonuclease"/>
</dbReference>
<dbReference type="EC" id="3.1.12.1" evidence="3 13"/>
<comment type="cofactor">
    <cofactor evidence="13">
        <name>Mg(2+)</name>
        <dbReference type="ChEBI" id="CHEBI:18420"/>
    </cofactor>
    <cofactor evidence="13">
        <name>Mn(2+)</name>
        <dbReference type="ChEBI" id="CHEBI:29035"/>
    </cofactor>
    <text evidence="13">Mg(2+) or Mn(2+) required for ssDNA cleavage activity.</text>
</comment>
<comment type="function">
    <text evidence="13">CRISPR (clustered regularly interspaced short palindromic repeat) is an adaptive immune system that provides protection against mobile genetic elements (viruses, transposable elements and conjugative plasmids). CRISPR clusters contain sequences complementary to antecedent mobile elements and target invading nucleic acids. CRISPR clusters are transcribed and processed into CRISPR RNA (crRNA).</text>
</comment>
<evidence type="ECO:0000313" key="16">
    <source>
        <dbReference type="Proteomes" id="UP000002028"/>
    </source>
</evidence>
<dbReference type="HOGENOM" id="CLU_102055_0_0_10"/>
<keyword evidence="12 13" id="KW-0464">Manganese</keyword>
<dbReference type="GO" id="GO:0051536">
    <property type="term" value="F:iron-sulfur cluster binding"/>
    <property type="evidence" value="ECO:0007669"/>
    <property type="project" value="UniProtKB-KW"/>
</dbReference>
<evidence type="ECO:0000313" key="15">
    <source>
        <dbReference type="EMBL" id="ADB41984.1"/>
    </source>
</evidence>
<keyword evidence="9 13" id="KW-0408">Iron</keyword>
<dbReference type="GO" id="GO:0046872">
    <property type="term" value="F:metal ion binding"/>
    <property type="evidence" value="ECO:0007669"/>
    <property type="project" value="UniProtKB-KW"/>
</dbReference>
<comment type="cofactor">
    <cofactor evidence="13">
        <name>iron-sulfur cluster</name>
        <dbReference type="ChEBI" id="CHEBI:30408"/>
    </cofactor>
</comment>
<dbReference type="PANTHER" id="PTHR36531:SF6">
    <property type="entry name" value="DNA REPLICATION ATP-DEPENDENT HELICASE_NUCLEASE DNA2"/>
    <property type="match status" value="1"/>
</dbReference>
<evidence type="ECO:0000256" key="9">
    <source>
        <dbReference type="ARBA" id="ARBA00023004"/>
    </source>
</evidence>
<protein>
    <recommendedName>
        <fullName evidence="4 13">CRISPR-associated exonuclease Cas4</fullName>
        <ecNumber evidence="3 13">3.1.12.1</ecNumber>
    </recommendedName>
</protein>
<evidence type="ECO:0000256" key="2">
    <source>
        <dbReference type="ARBA" id="ARBA00009189"/>
    </source>
</evidence>